<proteinExistence type="predicted"/>
<dbReference type="EMBL" id="BGPR01022639">
    <property type="protein sequence ID" value="GBN89134.1"/>
    <property type="molecule type" value="Genomic_DNA"/>
</dbReference>
<comment type="caution">
    <text evidence="1">The sequence shown here is derived from an EMBL/GenBank/DDBJ whole genome shotgun (WGS) entry which is preliminary data.</text>
</comment>
<keyword evidence="2" id="KW-1185">Reference proteome</keyword>
<evidence type="ECO:0000313" key="2">
    <source>
        <dbReference type="Proteomes" id="UP000499080"/>
    </source>
</evidence>
<evidence type="ECO:0000313" key="1">
    <source>
        <dbReference type="EMBL" id="GBN89134.1"/>
    </source>
</evidence>
<dbReference type="OrthoDB" id="6512965at2759"/>
<name>A0A4Y2SLK3_ARAVE</name>
<organism evidence="1 2">
    <name type="scientific">Araneus ventricosus</name>
    <name type="common">Orbweaver spider</name>
    <name type="synonym">Epeira ventricosa</name>
    <dbReference type="NCBI Taxonomy" id="182803"/>
    <lineage>
        <taxon>Eukaryota</taxon>
        <taxon>Metazoa</taxon>
        <taxon>Ecdysozoa</taxon>
        <taxon>Arthropoda</taxon>
        <taxon>Chelicerata</taxon>
        <taxon>Arachnida</taxon>
        <taxon>Araneae</taxon>
        <taxon>Araneomorphae</taxon>
        <taxon>Entelegynae</taxon>
        <taxon>Araneoidea</taxon>
        <taxon>Araneidae</taxon>
        <taxon>Araneus</taxon>
    </lineage>
</organism>
<reference evidence="1 2" key="1">
    <citation type="journal article" date="2019" name="Sci. Rep.">
        <title>Orb-weaving spider Araneus ventricosus genome elucidates the spidroin gene catalogue.</title>
        <authorList>
            <person name="Kono N."/>
            <person name="Nakamura H."/>
            <person name="Ohtoshi R."/>
            <person name="Moran D.A.P."/>
            <person name="Shinohara A."/>
            <person name="Yoshida Y."/>
            <person name="Fujiwara M."/>
            <person name="Mori M."/>
            <person name="Tomita M."/>
            <person name="Arakawa K."/>
        </authorList>
    </citation>
    <scope>NUCLEOTIDE SEQUENCE [LARGE SCALE GENOMIC DNA]</scope>
</reference>
<gene>
    <name evidence="1" type="ORF">AVEN_13261_1</name>
</gene>
<protein>
    <submittedName>
        <fullName evidence="1">Uncharacterized protein</fullName>
    </submittedName>
</protein>
<accession>A0A4Y2SLK3</accession>
<dbReference type="AlphaFoldDB" id="A0A4Y2SLK3"/>
<dbReference type="Proteomes" id="UP000499080">
    <property type="component" value="Unassembled WGS sequence"/>
</dbReference>
<sequence>MKIDVLQAMNFIMMAWQNVLQKAIKNCFALGKFLTPVDVNPIKTPNLIILFHQKTGSNLNDVNAFEEFVQCDSELAKCSLLTIDKMIVNQETSSEEEDKCTEKPLPSFQ</sequence>